<dbReference type="Proteomes" id="UP000235005">
    <property type="component" value="Unassembled WGS sequence"/>
</dbReference>
<evidence type="ECO:0000256" key="4">
    <source>
        <dbReference type="ARBA" id="ARBA00022519"/>
    </source>
</evidence>
<dbReference type="GO" id="GO:0016020">
    <property type="term" value="C:membrane"/>
    <property type="evidence" value="ECO:0007669"/>
    <property type="project" value="InterPro"/>
</dbReference>
<organism evidence="12 13">
    <name type="scientific">Pseudohalioglobus lutimaris</name>
    <dbReference type="NCBI Taxonomy" id="1737061"/>
    <lineage>
        <taxon>Bacteria</taxon>
        <taxon>Pseudomonadati</taxon>
        <taxon>Pseudomonadota</taxon>
        <taxon>Gammaproteobacteria</taxon>
        <taxon>Cellvibrionales</taxon>
        <taxon>Halieaceae</taxon>
        <taxon>Pseudohalioglobus</taxon>
    </lineage>
</organism>
<dbReference type="PROSITE" id="PS50893">
    <property type="entry name" value="ABC_TRANSPORTER_2"/>
    <property type="match status" value="1"/>
</dbReference>
<dbReference type="PANTHER" id="PTHR43514:SF4">
    <property type="entry name" value="ABC TRANSPORTER I FAMILY MEMBER 10"/>
    <property type="match status" value="1"/>
</dbReference>
<dbReference type="PANTHER" id="PTHR43514">
    <property type="entry name" value="ABC TRANSPORTER I FAMILY MEMBER 10"/>
    <property type="match status" value="1"/>
</dbReference>
<dbReference type="PROSITE" id="PS51866">
    <property type="entry name" value="MOP"/>
    <property type="match status" value="1"/>
</dbReference>
<dbReference type="NCBIfam" id="TIGR02142">
    <property type="entry name" value="modC_ABC"/>
    <property type="match status" value="1"/>
</dbReference>
<sequence>MSLELDVRCAGQHGFYLDVACRIPGQGVTALYGASGSGKSTLLDCIAGLREPDQNSRIHFRGEDWFSGGKGLPAWQRRIGYVFQDARLFSHLTVAGNLDFARRRAKGSQPLGQSRLVEILGLGDLLQQKPETLSAGQKQRVAIGRALCSGPQLLLLDEPLANLDHRASAECLSLLQELAQQLDLPMLYVSHDIEEVSQLADHLLLLENGKLQNQGSLLALSSRLDTNLAHEEQAAAILLGTISAQDDAFALTEVSVEGQTLQVNRLPLVIGAKRRLRIPARDVSICLEQPRQTSILNILPVTIVEIEACHGARLLLRLALGEQFLLARITRKSAERLSLAVGDNVFAQIKSVALLSEAGDTQ</sequence>
<evidence type="ECO:0000256" key="9">
    <source>
        <dbReference type="PROSITE-ProRule" id="PRU01213"/>
    </source>
</evidence>
<dbReference type="InterPro" id="IPR005116">
    <property type="entry name" value="Transp-assoc_OB_typ1"/>
</dbReference>
<gene>
    <name evidence="12" type="primary">modC</name>
    <name evidence="12" type="ORF">C0039_01290</name>
</gene>
<dbReference type="InterPro" id="IPR027417">
    <property type="entry name" value="P-loop_NTPase"/>
</dbReference>
<dbReference type="Gene3D" id="3.40.50.300">
    <property type="entry name" value="P-loop containing nucleotide triphosphate hydrolases"/>
    <property type="match status" value="1"/>
</dbReference>
<comment type="caution">
    <text evidence="12">The sequence shown here is derived from an EMBL/GenBank/DDBJ whole genome shotgun (WGS) entry which is preliminary data.</text>
</comment>
<evidence type="ECO:0000259" key="10">
    <source>
        <dbReference type="PROSITE" id="PS50893"/>
    </source>
</evidence>
<dbReference type="Gene3D" id="2.40.50.100">
    <property type="match status" value="1"/>
</dbReference>
<dbReference type="Pfam" id="PF00005">
    <property type="entry name" value="ABC_tran"/>
    <property type="match status" value="1"/>
</dbReference>
<keyword evidence="4" id="KW-0997">Cell inner membrane</keyword>
<dbReference type="InterPro" id="IPR008995">
    <property type="entry name" value="Mo/tungstate-bd_C_term_dom"/>
</dbReference>
<keyword evidence="1" id="KW-0813">Transport</keyword>
<dbReference type="InterPro" id="IPR003439">
    <property type="entry name" value="ABC_transporter-like_ATP-bd"/>
</dbReference>
<dbReference type="GO" id="GO:0005524">
    <property type="term" value="F:ATP binding"/>
    <property type="evidence" value="ECO:0007669"/>
    <property type="project" value="UniProtKB-KW"/>
</dbReference>
<evidence type="ECO:0000256" key="2">
    <source>
        <dbReference type="ARBA" id="ARBA00022475"/>
    </source>
</evidence>
<dbReference type="Pfam" id="PF03459">
    <property type="entry name" value="TOBE"/>
    <property type="match status" value="1"/>
</dbReference>
<evidence type="ECO:0000259" key="11">
    <source>
        <dbReference type="PROSITE" id="PS51866"/>
    </source>
</evidence>
<evidence type="ECO:0000256" key="1">
    <source>
        <dbReference type="ARBA" id="ARBA00022448"/>
    </source>
</evidence>
<proteinExistence type="predicted"/>
<feature type="domain" description="Mop" evidence="11">
    <location>
        <begin position="292"/>
        <end position="358"/>
    </location>
</feature>
<dbReference type="InterPro" id="IPR004606">
    <property type="entry name" value="Mop_domain"/>
</dbReference>
<dbReference type="EMBL" id="PKUS01000001">
    <property type="protein sequence ID" value="PLW70794.1"/>
    <property type="molecule type" value="Genomic_DNA"/>
</dbReference>
<dbReference type="SUPFAM" id="SSF50331">
    <property type="entry name" value="MOP-like"/>
    <property type="match status" value="1"/>
</dbReference>
<dbReference type="SMART" id="SM00382">
    <property type="entry name" value="AAA"/>
    <property type="match status" value="1"/>
</dbReference>
<dbReference type="InterPro" id="IPR050334">
    <property type="entry name" value="Molybdenum_import_ModC"/>
</dbReference>
<protein>
    <submittedName>
        <fullName evidence="12">Molybdenum ABC transporter ATP-binding protein</fullName>
    </submittedName>
</protein>
<dbReference type="AlphaFoldDB" id="A0A2N5X8H1"/>
<dbReference type="RefSeq" id="WP_075999651.1">
    <property type="nucleotide sequence ID" value="NZ_PKUS01000001.1"/>
</dbReference>
<evidence type="ECO:0000256" key="7">
    <source>
        <dbReference type="ARBA" id="ARBA00022967"/>
    </source>
</evidence>
<dbReference type="OrthoDB" id="9802264at2"/>
<keyword evidence="8" id="KW-0472">Membrane</keyword>
<dbReference type="InterPro" id="IPR003593">
    <property type="entry name" value="AAA+_ATPase"/>
</dbReference>
<keyword evidence="6 12" id="KW-0067">ATP-binding</keyword>
<name>A0A2N5X8H1_9GAMM</name>
<dbReference type="PROSITE" id="PS00211">
    <property type="entry name" value="ABC_TRANSPORTER_1"/>
    <property type="match status" value="1"/>
</dbReference>
<dbReference type="SUPFAM" id="SSF52540">
    <property type="entry name" value="P-loop containing nucleoside triphosphate hydrolases"/>
    <property type="match status" value="1"/>
</dbReference>
<keyword evidence="3 9" id="KW-0500">Molybdenum</keyword>
<keyword evidence="13" id="KW-1185">Reference proteome</keyword>
<evidence type="ECO:0000313" key="12">
    <source>
        <dbReference type="EMBL" id="PLW70794.1"/>
    </source>
</evidence>
<evidence type="ECO:0000256" key="3">
    <source>
        <dbReference type="ARBA" id="ARBA00022505"/>
    </source>
</evidence>
<reference evidence="12 13" key="1">
    <citation type="submission" date="2018-01" db="EMBL/GenBank/DDBJ databases">
        <title>The draft genome sequence of Halioglobus lutimaris HF004.</title>
        <authorList>
            <person name="Du Z.-J."/>
            <person name="Shi M.-J."/>
        </authorList>
    </citation>
    <scope>NUCLEOTIDE SEQUENCE [LARGE SCALE GENOMIC DNA]</scope>
    <source>
        <strain evidence="12 13">HF004</strain>
    </source>
</reference>
<feature type="domain" description="ABC transporter" evidence="10">
    <location>
        <begin position="1"/>
        <end position="233"/>
    </location>
</feature>
<evidence type="ECO:0000256" key="5">
    <source>
        <dbReference type="ARBA" id="ARBA00022741"/>
    </source>
</evidence>
<evidence type="ECO:0000313" key="13">
    <source>
        <dbReference type="Proteomes" id="UP000235005"/>
    </source>
</evidence>
<dbReference type="InterPro" id="IPR011868">
    <property type="entry name" value="ModC_ABC_ATP-bd"/>
</dbReference>
<evidence type="ECO:0000256" key="8">
    <source>
        <dbReference type="ARBA" id="ARBA00023136"/>
    </source>
</evidence>
<keyword evidence="2" id="KW-1003">Cell membrane</keyword>
<keyword evidence="7" id="KW-1278">Translocase</keyword>
<dbReference type="GO" id="GO:0140359">
    <property type="term" value="F:ABC-type transporter activity"/>
    <property type="evidence" value="ECO:0007669"/>
    <property type="project" value="InterPro"/>
</dbReference>
<dbReference type="InterPro" id="IPR017871">
    <property type="entry name" value="ABC_transporter-like_CS"/>
</dbReference>
<dbReference type="GO" id="GO:0015098">
    <property type="term" value="F:molybdate ion transmembrane transporter activity"/>
    <property type="evidence" value="ECO:0007669"/>
    <property type="project" value="InterPro"/>
</dbReference>
<keyword evidence="5" id="KW-0547">Nucleotide-binding</keyword>
<accession>A0A2N5X8H1</accession>
<evidence type="ECO:0000256" key="6">
    <source>
        <dbReference type="ARBA" id="ARBA00022840"/>
    </source>
</evidence>
<dbReference type="GO" id="GO:0016887">
    <property type="term" value="F:ATP hydrolysis activity"/>
    <property type="evidence" value="ECO:0007669"/>
    <property type="project" value="InterPro"/>
</dbReference>